<feature type="region of interest" description="Disordered" evidence="1">
    <location>
        <begin position="57"/>
        <end position="76"/>
    </location>
</feature>
<evidence type="ECO:0000313" key="2">
    <source>
        <dbReference type="EMBL" id="OZI74548.1"/>
    </source>
</evidence>
<dbReference type="EMBL" id="NEVU01000002">
    <property type="protein sequence ID" value="OZI74548.1"/>
    <property type="molecule type" value="Genomic_DNA"/>
</dbReference>
<reference evidence="3" key="1">
    <citation type="submission" date="2017-05" db="EMBL/GenBank/DDBJ databases">
        <title>Complete and WGS of Bordetella genogroups.</title>
        <authorList>
            <person name="Spilker T."/>
            <person name="Lipuma J."/>
        </authorList>
    </citation>
    <scope>NUCLEOTIDE SEQUENCE [LARGE SCALE GENOMIC DNA]</scope>
    <source>
        <strain evidence="3">AU6712</strain>
    </source>
</reference>
<accession>A0A261VK87</accession>
<sequence>MTTLPAGWKLAEKLRDSLLWTASSLAALGKEQDVIVLEGRRRTVGEVLDEANEALEVDTPPASAQPESQREGYPHDDPQFVALCREHDILGTAMQGLVAVFWRASAQDDAKDSVIAGALFDFMGFLTTLDQPVTLGASKEATIAVKLLEQWAEKRGLHLSEADVKGWDRRRAPAAGDARDDLTRWTLRWIMREADAAKETCGTDPESPAAIRNAKLAAIATAAAQALGLVRGPSYADPGSGDAQDAARWRWIFSHAENVGFDYQSGRFTTLTIAGRQRESLVAFVDAALAAQVPHKGDAA</sequence>
<gene>
    <name evidence="2" type="ORF">CAL22_08800</name>
</gene>
<dbReference type="Proteomes" id="UP000216429">
    <property type="component" value="Unassembled WGS sequence"/>
</dbReference>
<keyword evidence="3" id="KW-1185">Reference proteome</keyword>
<organism evidence="2 3">
    <name type="scientific">Bordetella genomosp. 12</name>
    <dbReference type="NCBI Taxonomy" id="463035"/>
    <lineage>
        <taxon>Bacteria</taxon>
        <taxon>Pseudomonadati</taxon>
        <taxon>Pseudomonadota</taxon>
        <taxon>Betaproteobacteria</taxon>
        <taxon>Burkholderiales</taxon>
        <taxon>Alcaligenaceae</taxon>
        <taxon>Bordetella</taxon>
    </lineage>
</organism>
<proteinExistence type="predicted"/>
<name>A0A261VK87_9BORD</name>
<comment type="caution">
    <text evidence="2">The sequence shown here is derived from an EMBL/GenBank/DDBJ whole genome shotgun (WGS) entry which is preliminary data.</text>
</comment>
<evidence type="ECO:0000256" key="1">
    <source>
        <dbReference type="SAM" id="MobiDB-lite"/>
    </source>
</evidence>
<protein>
    <submittedName>
        <fullName evidence="2">Uncharacterized protein</fullName>
    </submittedName>
</protein>
<evidence type="ECO:0000313" key="3">
    <source>
        <dbReference type="Proteomes" id="UP000216429"/>
    </source>
</evidence>
<dbReference type="AlphaFoldDB" id="A0A261VK87"/>
<dbReference type="OrthoDB" id="8914128at2"/>
<dbReference type="RefSeq" id="WP_094812305.1">
    <property type="nucleotide sequence ID" value="NZ_NEVU01000002.1"/>
</dbReference>